<feature type="binding site" evidence="12">
    <location>
        <position position="461"/>
    </location>
    <ligand>
        <name>Zn(2+)</name>
        <dbReference type="ChEBI" id="CHEBI:29105"/>
        <label>2</label>
    </ligand>
</feature>
<dbReference type="GO" id="GO:0006270">
    <property type="term" value="P:DNA replication initiation"/>
    <property type="evidence" value="ECO:0007669"/>
    <property type="project" value="TreeGrafter"/>
</dbReference>
<dbReference type="AlphaFoldDB" id="A0A1T4U903"/>
<feature type="domain" description="Helicase C-terminal" evidence="14">
    <location>
        <begin position="469"/>
        <end position="632"/>
    </location>
</feature>
<keyword evidence="2 12" id="KW-0235">DNA replication</keyword>
<evidence type="ECO:0000313" key="15">
    <source>
        <dbReference type="EMBL" id="SKA49173.1"/>
    </source>
</evidence>
<dbReference type="PANTHER" id="PTHR30580">
    <property type="entry name" value="PRIMOSOMAL PROTEIN N"/>
    <property type="match status" value="1"/>
</dbReference>
<feature type="binding site" evidence="12">
    <location>
        <position position="477"/>
    </location>
    <ligand>
        <name>Zn(2+)</name>
        <dbReference type="ChEBI" id="CHEBI:29105"/>
        <label>1</label>
    </ligand>
</feature>
<dbReference type="GO" id="GO:0006302">
    <property type="term" value="P:double-strand break repair"/>
    <property type="evidence" value="ECO:0007669"/>
    <property type="project" value="InterPro"/>
</dbReference>
<gene>
    <name evidence="12" type="primary">priA</name>
    <name evidence="15" type="ORF">SAMN02745132_01058</name>
</gene>
<dbReference type="GO" id="GO:0008270">
    <property type="term" value="F:zinc ion binding"/>
    <property type="evidence" value="ECO:0007669"/>
    <property type="project" value="UniProtKB-UniRule"/>
</dbReference>
<evidence type="ECO:0000256" key="9">
    <source>
        <dbReference type="ARBA" id="ARBA00023125"/>
    </source>
</evidence>
<dbReference type="InterPro" id="IPR011545">
    <property type="entry name" value="DEAD/DEAH_box_helicase_dom"/>
</dbReference>
<dbReference type="GO" id="GO:0006310">
    <property type="term" value="P:DNA recombination"/>
    <property type="evidence" value="ECO:0007669"/>
    <property type="project" value="InterPro"/>
</dbReference>
<feature type="binding site" evidence="12">
    <location>
        <position position="464"/>
    </location>
    <ligand>
        <name>Zn(2+)</name>
        <dbReference type="ChEBI" id="CHEBI:29105"/>
        <label>2</label>
    </ligand>
</feature>
<evidence type="ECO:0000256" key="8">
    <source>
        <dbReference type="ARBA" id="ARBA00022840"/>
    </source>
</evidence>
<dbReference type="Pfam" id="PF17764">
    <property type="entry name" value="PriA_3primeBD"/>
    <property type="match status" value="1"/>
</dbReference>
<dbReference type="PROSITE" id="PS51194">
    <property type="entry name" value="HELICASE_CTER"/>
    <property type="match status" value="1"/>
</dbReference>
<evidence type="ECO:0000259" key="14">
    <source>
        <dbReference type="PROSITE" id="PS51194"/>
    </source>
</evidence>
<organism evidence="15 16">
    <name type="scientific">Enterovibrio nigricans DSM 22720</name>
    <dbReference type="NCBI Taxonomy" id="1121868"/>
    <lineage>
        <taxon>Bacteria</taxon>
        <taxon>Pseudomonadati</taxon>
        <taxon>Pseudomonadota</taxon>
        <taxon>Gammaproteobacteria</taxon>
        <taxon>Vibrionales</taxon>
        <taxon>Vibrionaceae</taxon>
        <taxon>Enterovibrio</taxon>
    </lineage>
</organism>
<protein>
    <recommendedName>
        <fullName evidence="12">Replication restart protein PriA</fullName>
    </recommendedName>
    <alternativeName>
        <fullName evidence="12">ATP-dependent DNA helicase PriA</fullName>
        <ecNumber evidence="12">5.6.2.4</ecNumber>
    </alternativeName>
    <alternativeName>
        <fullName evidence="12">DNA 3'-5' helicase PriA</fullName>
    </alternativeName>
</protein>
<dbReference type="InterPro" id="IPR005259">
    <property type="entry name" value="PriA"/>
</dbReference>
<dbReference type="InterPro" id="IPR027417">
    <property type="entry name" value="P-loop_NTPase"/>
</dbReference>
<dbReference type="NCBIfam" id="TIGR00595">
    <property type="entry name" value="priA"/>
    <property type="match status" value="1"/>
</dbReference>
<evidence type="ECO:0000256" key="12">
    <source>
        <dbReference type="HAMAP-Rule" id="MF_00983"/>
    </source>
</evidence>
<comment type="subunit">
    <text evidence="12">Component of the replication restart primosome.</text>
</comment>
<dbReference type="SMART" id="SM00487">
    <property type="entry name" value="DEXDc"/>
    <property type="match status" value="1"/>
</dbReference>
<evidence type="ECO:0000259" key="13">
    <source>
        <dbReference type="PROSITE" id="PS51192"/>
    </source>
</evidence>
<dbReference type="Proteomes" id="UP000190162">
    <property type="component" value="Unassembled WGS sequence"/>
</dbReference>
<dbReference type="GO" id="GO:0005524">
    <property type="term" value="F:ATP binding"/>
    <property type="evidence" value="ECO:0007669"/>
    <property type="project" value="UniProtKB-UniRule"/>
</dbReference>
<keyword evidence="7 12" id="KW-0862">Zinc</keyword>
<feature type="binding site" evidence="12">
    <location>
        <position position="437"/>
    </location>
    <ligand>
        <name>Zn(2+)</name>
        <dbReference type="ChEBI" id="CHEBI:29105"/>
        <label>1</label>
    </ligand>
</feature>
<dbReference type="EMBL" id="FUXU01000008">
    <property type="protein sequence ID" value="SKA49173.1"/>
    <property type="molecule type" value="Genomic_DNA"/>
</dbReference>
<comment type="function">
    <text evidence="12">Initiates the restart of stalled replication forks, which reloads the replicative helicase on sites other than the origin of replication. Recognizes and binds to abandoned replication forks and remodels them to uncover a helicase loading site. Promotes assembly of the primosome at these replication forks.</text>
</comment>
<evidence type="ECO:0000256" key="5">
    <source>
        <dbReference type="ARBA" id="ARBA00022801"/>
    </source>
</evidence>
<dbReference type="InterPro" id="IPR014001">
    <property type="entry name" value="Helicase_ATP-bd"/>
</dbReference>
<dbReference type="GO" id="GO:0016887">
    <property type="term" value="F:ATP hydrolysis activity"/>
    <property type="evidence" value="ECO:0007669"/>
    <property type="project" value="RHEA"/>
</dbReference>
<keyword evidence="16" id="KW-1185">Reference proteome</keyword>
<dbReference type="OrthoDB" id="9759544at2"/>
<dbReference type="NCBIfam" id="NF004065">
    <property type="entry name" value="PRK05580.1-1"/>
    <property type="match status" value="1"/>
</dbReference>
<dbReference type="FunFam" id="3.40.1440.60:FF:000001">
    <property type="entry name" value="Primosomal protein N"/>
    <property type="match status" value="1"/>
</dbReference>
<name>A0A1T4U903_9GAMM</name>
<dbReference type="Pfam" id="PF00271">
    <property type="entry name" value="Helicase_C"/>
    <property type="match status" value="1"/>
</dbReference>
<keyword evidence="3 12" id="KW-0479">Metal-binding</keyword>
<keyword evidence="5 12" id="KW-0378">Hydrolase</keyword>
<evidence type="ECO:0000256" key="4">
    <source>
        <dbReference type="ARBA" id="ARBA00022741"/>
    </source>
</evidence>
<accession>A0A1T4U903</accession>
<keyword evidence="10 12" id="KW-0413">Isomerase</keyword>
<dbReference type="RefSeq" id="WP_078751514.1">
    <property type="nucleotide sequence ID" value="NZ_FUXU01000008.1"/>
</dbReference>
<evidence type="ECO:0000256" key="2">
    <source>
        <dbReference type="ARBA" id="ARBA00022705"/>
    </source>
</evidence>
<dbReference type="NCBIfam" id="NF004067">
    <property type="entry name" value="PRK05580.1-4"/>
    <property type="match status" value="1"/>
</dbReference>
<dbReference type="HAMAP" id="MF_00983">
    <property type="entry name" value="PriA"/>
    <property type="match status" value="1"/>
</dbReference>
<reference evidence="16" key="1">
    <citation type="submission" date="2017-02" db="EMBL/GenBank/DDBJ databases">
        <authorList>
            <person name="Varghese N."/>
            <person name="Submissions S."/>
        </authorList>
    </citation>
    <scope>NUCLEOTIDE SEQUENCE [LARGE SCALE GENOMIC DNA]</scope>
    <source>
        <strain evidence="16">DSM 22720</strain>
    </source>
</reference>
<dbReference type="Pfam" id="PF00270">
    <property type="entry name" value="DEAD"/>
    <property type="match status" value="1"/>
</dbReference>
<comment type="similarity">
    <text evidence="12">Belongs to the helicase family. PriA subfamily.</text>
</comment>
<dbReference type="CDD" id="cd17929">
    <property type="entry name" value="DEXHc_priA"/>
    <property type="match status" value="1"/>
</dbReference>
<proteinExistence type="inferred from homology"/>
<dbReference type="InterPro" id="IPR042115">
    <property type="entry name" value="PriA_3primeBD_sf"/>
</dbReference>
<evidence type="ECO:0000256" key="7">
    <source>
        <dbReference type="ARBA" id="ARBA00022833"/>
    </source>
</evidence>
<dbReference type="EC" id="5.6.2.4" evidence="12"/>
<comment type="cofactor">
    <cofactor evidence="12">
        <name>Zn(2+)</name>
        <dbReference type="ChEBI" id="CHEBI:29105"/>
    </cofactor>
    <text evidence="12">Binds 2 zinc ions per subunit.</text>
</comment>
<evidence type="ECO:0000256" key="6">
    <source>
        <dbReference type="ARBA" id="ARBA00022806"/>
    </source>
</evidence>
<sequence length="731" mass="81910">MTPTIAQVALPVPLHKTFDYRITNDVPVVGGRVRVPFGKQYKVGIVTALVNTSEFPFEQIKPINAVLDTSPLWRPSLYKLLNWASRYYQYPLGDALATVMPGHLRKGKPAYREREKLWSLTDAGREQPMSALSRAPKQVRVLTLLRSGAMTHSDLLEQEVSAPILKTLEEKGWIAACIDNPIESWQRRYAVIEDKPTLNHEQAMAVATINANPEFGCYLIEGVTGSGKTEVYLNLLEPVLSRGQQALILVPEIGLTPQTINRFKQRFDVPVEVLHSGLNDTERLNAWVAARDNEAAILIGTRSALFSPCKSLGIIIVDEEHDASYKQQDSFRYHARDLAVMRGHEENIPVILGSATPSLESLHNATTGKYHHLALSKRAGNAVKAKHGVLDIRGLYLEAGLSAPLIAEMRKHLNEGNQVMLFLNRRGYAPALMCHECGWLAECKRCDAYYTLHQQSGELRCHHCGSQRPIPHQCGGCGSTQLISVGVGTEQLESHLTTLFPEYKTIRIDRDNTRRKGALESYLNAIHNKEYQILIGTQMLAKGHHFPDVTLVALVDVDSALFSNDFRAPERLAQLFVQVAGRAGRASKPGFVLLQTHHPEHALLQSLMHKGYDSFARAALMERKQTQLPPYSFFALIRAEGHQSDMVEQFLYQARTVFEASPLDNDECAVMGPAPAPLHRRSGRFRWQLIFQAPSRRVLQQRLSIALPAIRQLPLSKKVRWSLDIEPQDMS</sequence>
<keyword evidence="9 12" id="KW-0238">DNA-binding</keyword>
<feature type="binding site" evidence="12">
    <location>
        <position position="446"/>
    </location>
    <ligand>
        <name>Zn(2+)</name>
        <dbReference type="ChEBI" id="CHEBI:29105"/>
        <label>2</label>
    </ligand>
</feature>
<dbReference type="CDD" id="cd18804">
    <property type="entry name" value="SF2_C_priA"/>
    <property type="match status" value="1"/>
</dbReference>
<dbReference type="SUPFAM" id="SSF52540">
    <property type="entry name" value="P-loop containing nucleoside triphosphate hydrolases"/>
    <property type="match status" value="2"/>
</dbReference>
<comment type="catalytic activity">
    <reaction evidence="12">
        <text>Couples ATP hydrolysis with the unwinding of duplex DNA by translocating in the 3'-5' direction.</text>
        <dbReference type="EC" id="5.6.2.4"/>
    </reaction>
</comment>
<evidence type="ECO:0000256" key="10">
    <source>
        <dbReference type="ARBA" id="ARBA00023235"/>
    </source>
</evidence>
<keyword evidence="6 12" id="KW-0347">Helicase</keyword>
<dbReference type="Pfam" id="PF21213">
    <property type="entry name" value="WHD_PriA"/>
    <property type="match status" value="1"/>
</dbReference>
<evidence type="ECO:0000256" key="11">
    <source>
        <dbReference type="ARBA" id="ARBA00048988"/>
    </source>
</evidence>
<dbReference type="FunFam" id="3.40.50.300:FF:000489">
    <property type="entry name" value="Primosome assembly protein PriA"/>
    <property type="match status" value="1"/>
</dbReference>
<dbReference type="Gene3D" id="3.40.50.300">
    <property type="entry name" value="P-loop containing nucleotide triphosphate hydrolases"/>
    <property type="match status" value="2"/>
</dbReference>
<dbReference type="InterPro" id="IPR040498">
    <property type="entry name" value="PriA_CRR"/>
</dbReference>
<evidence type="ECO:0000313" key="16">
    <source>
        <dbReference type="Proteomes" id="UP000190162"/>
    </source>
</evidence>
<evidence type="ECO:0000256" key="3">
    <source>
        <dbReference type="ARBA" id="ARBA00022723"/>
    </source>
</evidence>
<keyword evidence="1 12" id="KW-0639">Primosome</keyword>
<keyword evidence="4 12" id="KW-0547">Nucleotide-binding</keyword>
<dbReference type="GO" id="GO:0006269">
    <property type="term" value="P:DNA replication, synthesis of primer"/>
    <property type="evidence" value="ECO:0007669"/>
    <property type="project" value="UniProtKB-KW"/>
</dbReference>
<dbReference type="Pfam" id="PF18319">
    <property type="entry name" value="Zn_ribbon_PriA"/>
    <property type="match status" value="1"/>
</dbReference>
<dbReference type="InterPro" id="IPR041222">
    <property type="entry name" value="PriA_3primeBD"/>
</dbReference>
<dbReference type="InterPro" id="IPR041236">
    <property type="entry name" value="PriA_C"/>
</dbReference>
<feature type="binding site" evidence="12">
    <location>
        <position position="434"/>
    </location>
    <ligand>
        <name>Zn(2+)</name>
        <dbReference type="ChEBI" id="CHEBI:29105"/>
        <label>1</label>
    </ligand>
</feature>
<comment type="catalytic activity">
    <reaction evidence="11 12">
        <text>ATP + H2O = ADP + phosphate + H(+)</text>
        <dbReference type="Rhea" id="RHEA:13065"/>
        <dbReference type="ChEBI" id="CHEBI:15377"/>
        <dbReference type="ChEBI" id="CHEBI:15378"/>
        <dbReference type="ChEBI" id="CHEBI:30616"/>
        <dbReference type="ChEBI" id="CHEBI:43474"/>
        <dbReference type="ChEBI" id="CHEBI:456216"/>
        <dbReference type="EC" id="5.6.2.4"/>
    </reaction>
</comment>
<dbReference type="GO" id="GO:0003677">
    <property type="term" value="F:DNA binding"/>
    <property type="evidence" value="ECO:0007669"/>
    <property type="project" value="UniProtKB-UniRule"/>
</dbReference>
<dbReference type="GO" id="GO:0043138">
    <property type="term" value="F:3'-5' DNA helicase activity"/>
    <property type="evidence" value="ECO:0007669"/>
    <property type="project" value="UniProtKB-EC"/>
</dbReference>
<dbReference type="Gene3D" id="3.40.1440.60">
    <property type="entry name" value="PriA, 3(prime) DNA-binding domain"/>
    <property type="match status" value="1"/>
</dbReference>
<keyword evidence="8 12" id="KW-0067">ATP-binding</keyword>
<evidence type="ECO:0000256" key="1">
    <source>
        <dbReference type="ARBA" id="ARBA00022515"/>
    </source>
</evidence>
<feature type="binding site" evidence="12">
    <location>
        <position position="474"/>
    </location>
    <ligand>
        <name>Zn(2+)</name>
        <dbReference type="ChEBI" id="CHEBI:29105"/>
        <label>1</label>
    </ligand>
</feature>
<dbReference type="InterPro" id="IPR048949">
    <property type="entry name" value="WHD_PriA"/>
</dbReference>
<feature type="domain" description="Helicase ATP-binding" evidence="13">
    <location>
        <begin position="209"/>
        <end position="375"/>
    </location>
</feature>
<dbReference type="PROSITE" id="PS51192">
    <property type="entry name" value="HELICASE_ATP_BIND_1"/>
    <property type="match status" value="1"/>
</dbReference>
<dbReference type="Pfam" id="PF18074">
    <property type="entry name" value="PriA_C"/>
    <property type="match status" value="1"/>
</dbReference>
<dbReference type="SMART" id="SM00490">
    <property type="entry name" value="HELICc"/>
    <property type="match status" value="1"/>
</dbReference>
<dbReference type="GO" id="GO:1990077">
    <property type="term" value="C:primosome complex"/>
    <property type="evidence" value="ECO:0007669"/>
    <property type="project" value="UniProtKB-UniRule"/>
</dbReference>
<dbReference type="PANTHER" id="PTHR30580:SF0">
    <property type="entry name" value="PRIMOSOMAL PROTEIN N"/>
    <property type="match status" value="1"/>
</dbReference>
<dbReference type="InterPro" id="IPR001650">
    <property type="entry name" value="Helicase_C-like"/>
</dbReference>
<feature type="binding site" evidence="12">
    <location>
        <position position="443"/>
    </location>
    <ligand>
        <name>Zn(2+)</name>
        <dbReference type="ChEBI" id="CHEBI:29105"/>
        <label>2</label>
    </ligand>
</feature>